<evidence type="ECO:0000256" key="12">
    <source>
        <dbReference type="ARBA" id="ARBA00023315"/>
    </source>
</evidence>
<dbReference type="CDD" id="cd07991">
    <property type="entry name" value="LPLAT_LPCAT1-like"/>
    <property type="match status" value="1"/>
</dbReference>
<dbReference type="Pfam" id="PF01553">
    <property type="entry name" value="Acyltransferase"/>
    <property type="match status" value="1"/>
</dbReference>
<dbReference type="GeneID" id="25742030"/>
<evidence type="ECO:0000256" key="5">
    <source>
        <dbReference type="ARBA" id="ARBA00022679"/>
    </source>
</evidence>
<evidence type="ECO:0000313" key="16">
    <source>
        <dbReference type="Proteomes" id="UP000054498"/>
    </source>
</evidence>
<keyword evidence="12 15" id="KW-0012">Acyltransferase</keyword>
<dbReference type="Proteomes" id="UP000054498">
    <property type="component" value="Unassembled WGS sequence"/>
</dbReference>
<keyword evidence="7" id="KW-1133">Transmembrane helix</keyword>
<organism evidence="15 16">
    <name type="scientific">Monoraphidium neglectum</name>
    <dbReference type="NCBI Taxonomy" id="145388"/>
    <lineage>
        <taxon>Eukaryota</taxon>
        <taxon>Viridiplantae</taxon>
        <taxon>Chlorophyta</taxon>
        <taxon>core chlorophytes</taxon>
        <taxon>Chlorophyceae</taxon>
        <taxon>CS clade</taxon>
        <taxon>Sphaeropleales</taxon>
        <taxon>Selenastraceae</taxon>
        <taxon>Monoraphidium</taxon>
    </lineage>
</organism>
<evidence type="ECO:0000256" key="13">
    <source>
        <dbReference type="SAM" id="MobiDB-lite"/>
    </source>
</evidence>
<comment type="similarity">
    <text evidence="3">Belongs to the 1-acyl-sn-glycerol-3-phosphate acyltransferase family.</text>
</comment>
<evidence type="ECO:0000256" key="8">
    <source>
        <dbReference type="ARBA" id="ARBA00023098"/>
    </source>
</evidence>
<evidence type="ECO:0000256" key="3">
    <source>
        <dbReference type="ARBA" id="ARBA00008655"/>
    </source>
</evidence>
<dbReference type="SMART" id="SM00563">
    <property type="entry name" value="PlsC"/>
    <property type="match status" value="1"/>
</dbReference>
<dbReference type="GO" id="GO:0005783">
    <property type="term" value="C:endoplasmic reticulum"/>
    <property type="evidence" value="ECO:0007669"/>
    <property type="project" value="TreeGrafter"/>
</dbReference>
<dbReference type="GO" id="GO:0071618">
    <property type="term" value="F:lysophosphatidylethanolamine acyltransferase activity"/>
    <property type="evidence" value="ECO:0007669"/>
    <property type="project" value="TreeGrafter"/>
</dbReference>
<dbReference type="RefSeq" id="XP_013897826.1">
    <property type="nucleotide sequence ID" value="XM_014042372.1"/>
</dbReference>
<dbReference type="OrthoDB" id="272512at2759"/>
<feature type="domain" description="Phospholipid/glycerol acyltransferase" evidence="14">
    <location>
        <begin position="67"/>
        <end position="188"/>
    </location>
</feature>
<feature type="compositionally biased region" description="Basic and acidic residues" evidence="13">
    <location>
        <begin position="263"/>
        <end position="273"/>
    </location>
</feature>
<evidence type="ECO:0000256" key="1">
    <source>
        <dbReference type="ARBA" id="ARBA00004370"/>
    </source>
</evidence>
<protein>
    <submittedName>
        <fullName evidence="15">Lysophosphatidylcholine acyltransferase/ lyso-PAF acetyltransferase</fullName>
        <ecNumber evidence="15">2.3.1.67</ecNumber>
    </submittedName>
</protein>
<name>A0A0D2MDH7_9CHLO</name>
<comment type="pathway">
    <text evidence="2">Lipid metabolism.</text>
</comment>
<evidence type="ECO:0000256" key="2">
    <source>
        <dbReference type="ARBA" id="ARBA00005189"/>
    </source>
</evidence>
<feature type="region of interest" description="Disordered" evidence="13">
    <location>
        <begin position="307"/>
        <end position="338"/>
    </location>
</feature>
<dbReference type="GO" id="GO:0047192">
    <property type="term" value="F:1-alkylglycerophosphocholine O-acetyltransferase activity"/>
    <property type="evidence" value="ECO:0007669"/>
    <property type="project" value="UniProtKB-EC"/>
</dbReference>
<keyword evidence="4" id="KW-0444">Lipid biosynthesis</keyword>
<dbReference type="AlphaFoldDB" id="A0A0D2MDH7"/>
<keyword evidence="5 15" id="KW-0808">Transferase</keyword>
<dbReference type="GO" id="GO:0008654">
    <property type="term" value="P:phospholipid biosynthetic process"/>
    <property type="evidence" value="ECO:0007669"/>
    <property type="project" value="UniProtKB-KW"/>
</dbReference>
<keyword evidence="6" id="KW-0812">Transmembrane</keyword>
<feature type="compositionally biased region" description="Gly residues" evidence="13">
    <location>
        <begin position="316"/>
        <end position="331"/>
    </location>
</feature>
<dbReference type="SUPFAM" id="SSF69593">
    <property type="entry name" value="Glycerol-3-phosphate (1)-acyltransferase"/>
    <property type="match status" value="1"/>
</dbReference>
<proteinExistence type="inferred from homology"/>
<keyword evidence="16" id="KW-1185">Reference proteome</keyword>
<dbReference type="EC" id="2.3.1.67" evidence="15"/>
<dbReference type="KEGG" id="mng:MNEG_9155"/>
<evidence type="ECO:0000256" key="10">
    <source>
        <dbReference type="ARBA" id="ARBA00023209"/>
    </source>
</evidence>
<evidence type="ECO:0000256" key="9">
    <source>
        <dbReference type="ARBA" id="ARBA00023136"/>
    </source>
</evidence>
<keyword evidence="8" id="KW-0443">Lipid metabolism</keyword>
<keyword evidence="11" id="KW-1208">Phospholipid metabolism</keyword>
<dbReference type="PANTHER" id="PTHR23063:SF54">
    <property type="entry name" value="LYSOPHOSPHOLIPID ACYLTRANSFERASE LPEAT1"/>
    <property type="match status" value="1"/>
</dbReference>
<reference evidence="15 16" key="1">
    <citation type="journal article" date="2013" name="BMC Genomics">
        <title>Reconstruction of the lipid metabolism for the microalga Monoraphidium neglectum from its genome sequence reveals characteristics suitable for biofuel production.</title>
        <authorList>
            <person name="Bogen C."/>
            <person name="Al-Dilaimi A."/>
            <person name="Albersmeier A."/>
            <person name="Wichmann J."/>
            <person name="Grundmann M."/>
            <person name="Rupp O."/>
            <person name="Lauersen K.J."/>
            <person name="Blifernez-Klassen O."/>
            <person name="Kalinowski J."/>
            <person name="Goesmann A."/>
            <person name="Mussgnug J.H."/>
            <person name="Kruse O."/>
        </authorList>
    </citation>
    <scope>NUCLEOTIDE SEQUENCE [LARGE SCALE GENOMIC DNA]</scope>
    <source>
        <strain evidence="15 16">SAG 48.87</strain>
    </source>
</reference>
<dbReference type="GO" id="GO:0016020">
    <property type="term" value="C:membrane"/>
    <property type="evidence" value="ECO:0007669"/>
    <property type="project" value="UniProtKB-SubCell"/>
</dbReference>
<evidence type="ECO:0000256" key="7">
    <source>
        <dbReference type="ARBA" id="ARBA00022989"/>
    </source>
</evidence>
<gene>
    <name evidence="15" type="ORF">MNEG_9155</name>
</gene>
<feature type="compositionally biased region" description="Low complexity" evidence="13">
    <location>
        <begin position="229"/>
        <end position="239"/>
    </location>
</feature>
<dbReference type="InterPro" id="IPR045252">
    <property type="entry name" value="LPCAT1-like"/>
</dbReference>
<sequence>MMCVASYYILLRLLLFVPAGVLNRRLAAFWGRFWSRACLLALGFVRISRVREERRSPKLGDRPRWQVAIVSNHIGWADILIHMSRNLPSFVARDGTQDIRMIGLISRRIECIYVDREKRNGSTGGASAGVGEQVRQRMLHSWAHPEEEHRPMLLFPEGTTSNGTSLLPFKTGAFLAGVPVQPVIIKYGEGPVSPAWESISALRHMLLMLTTPFHSVTCYEQQQQQQQQQKQQQHQQQHQQHQEHLQQRQQLRLHRQCQPQRRQSPEDEQKDPKLYAANVRQYMLRYSGLKPSDATLEDKRRYQADLRQRLAEAAGSQGGGSRGGGDGGSGMAGKTAES</sequence>
<dbReference type="InterPro" id="IPR002123">
    <property type="entry name" value="Plipid/glycerol_acylTrfase"/>
</dbReference>
<dbReference type="PANTHER" id="PTHR23063">
    <property type="entry name" value="PHOSPHOLIPID ACYLTRANSFERASE"/>
    <property type="match status" value="1"/>
</dbReference>
<comment type="subcellular location">
    <subcellularLocation>
        <location evidence="1">Membrane</location>
    </subcellularLocation>
</comment>
<accession>A0A0D2MDH7</accession>
<dbReference type="STRING" id="145388.A0A0D2MDH7"/>
<evidence type="ECO:0000256" key="11">
    <source>
        <dbReference type="ARBA" id="ARBA00023264"/>
    </source>
</evidence>
<evidence type="ECO:0000259" key="14">
    <source>
        <dbReference type="SMART" id="SM00563"/>
    </source>
</evidence>
<keyword evidence="10" id="KW-0594">Phospholipid biosynthesis</keyword>
<evidence type="ECO:0000256" key="4">
    <source>
        <dbReference type="ARBA" id="ARBA00022516"/>
    </source>
</evidence>
<evidence type="ECO:0000313" key="15">
    <source>
        <dbReference type="EMBL" id="KIY98806.1"/>
    </source>
</evidence>
<feature type="region of interest" description="Disordered" evidence="13">
    <location>
        <begin position="229"/>
        <end position="273"/>
    </location>
</feature>
<keyword evidence="9" id="KW-0472">Membrane</keyword>
<evidence type="ECO:0000256" key="6">
    <source>
        <dbReference type="ARBA" id="ARBA00022692"/>
    </source>
</evidence>
<dbReference type="EMBL" id="KK102056">
    <property type="protein sequence ID" value="KIY98806.1"/>
    <property type="molecule type" value="Genomic_DNA"/>
</dbReference>